<keyword evidence="3" id="KW-0732">Signal</keyword>
<dbReference type="Proteomes" id="UP000007266">
    <property type="component" value="Linkage group 2"/>
</dbReference>
<dbReference type="OMA" id="IANTCKF"/>
<dbReference type="FunFam" id="3.40.33.10:FF:000042">
    <property type="entry name" value="Venom allergen 3-like Protein"/>
    <property type="match status" value="1"/>
</dbReference>
<evidence type="ECO:0000256" key="1">
    <source>
        <dbReference type="ARBA" id="ARBA00004613"/>
    </source>
</evidence>
<proteinExistence type="predicted"/>
<dbReference type="PANTHER" id="PTHR10334">
    <property type="entry name" value="CYSTEINE-RICH SECRETORY PROTEIN-RELATED"/>
    <property type="match status" value="1"/>
</dbReference>
<dbReference type="SUPFAM" id="SSF55797">
    <property type="entry name" value="PR-1-like"/>
    <property type="match status" value="1"/>
</dbReference>
<evidence type="ECO:0000256" key="2">
    <source>
        <dbReference type="ARBA" id="ARBA00022525"/>
    </source>
</evidence>
<keyword evidence="6" id="KW-1185">Reference proteome</keyword>
<dbReference type="PROSITE" id="PS01009">
    <property type="entry name" value="CRISP_1"/>
    <property type="match status" value="1"/>
</dbReference>
<evidence type="ECO:0000313" key="6">
    <source>
        <dbReference type="Proteomes" id="UP000007266"/>
    </source>
</evidence>
<gene>
    <name evidence="5" type="primary">AUGUSTUS-3.0.2_00595</name>
    <name evidence="5" type="ORF">TcasGA2_TC000595</name>
</gene>
<organism evidence="5 6">
    <name type="scientific">Tribolium castaneum</name>
    <name type="common">Red flour beetle</name>
    <dbReference type="NCBI Taxonomy" id="7070"/>
    <lineage>
        <taxon>Eukaryota</taxon>
        <taxon>Metazoa</taxon>
        <taxon>Ecdysozoa</taxon>
        <taxon>Arthropoda</taxon>
        <taxon>Hexapoda</taxon>
        <taxon>Insecta</taxon>
        <taxon>Pterygota</taxon>
        <taxon>Neoptera</taxon>
        <taxon>Endopterygota</taxon>
        <taxon>Coleoptera</taxon>
        <taxon>Polyphaga</taxon>
        <taxon>Cucujiformia</taxon>
        <taxon>Tenebrionidae</taxon>
        <taxon>Tenebrionidae incertae sedis</taxon>
        <taxon>Tribolium</taxon>
    </lineage>
</organism>
<evidence type="ECO:0000313" key="5">
    <source>
        <dbReference type="EMBL" id="EEZ98166.1"/>
    </source>
</evidence>
<dbReference type="GO" id="GO:0005615">
    <property type="term" value="C:extracellular space"/>
    <property type="evidence" value="ECO:0000318"/>
    <property type="project" value="GO_Central"/>
</dbReference>
<dbReference type="Gene3D" id="3.40.33.10">
    <property type="entry name" value="CAP"/>
    <property type="match status" value="1"/>
</dbReference>
<dbReference type="InterPro" id="IPR035940">
    <property type="entry name" value="CAP_sf"/>
</dbReference>
<feature type="domain" description="SCP" evidence="4">
    <location>
        <begin position="31"/>
        <end position="180"/>
    </location>
</feature>
<keyword evidence="2" id="KW-0964">Secreted</keyword>
<dbReference type="InterPro" id="IPR001283">
    <property type="entry name" value="CRISP-related"/>
</dbReference>
<protein>
    <submittedName>
        <fullName evidence="5">Venom allergen 3-like Protein</fullName>
    </submittedName>
</protein>
<dbReference type="InterPro" id="IPR018244">
    <property type="entry name" value="Allrgn_V5/Tpx1_CS"/>
</dbReference>
<feature type="signal peptide" evidence="3">
    <location>
        <begin position="1"/>
        <end position="16"/>
    </location>
</feature>
<feature type="chain" id="PRO_5003088701" evidence="3">
    <location>
        <begin position="17"/>
        <end position="184"/>
    </location>
</feature>
<dbReference type="CDD" id="cd05380">
    <property type="entry name" value="CAP_euk"/>
    <property type="match status" value="1"/>
</dbReference>
<dbReference type="SMART" id="SM00198">
    <property type="entry name" value="SCP"/>
    <property type="match status" value="1"/>
</dbReference>
<dbReference type="AlphaFoldDB" id="D6W9F1"/>
<dbReference type="InterPro" id="IPR014044">
    <property type="entry name" value="CAP_dom"/>
</dbReference>
<evidence type="ECO:0000256" key="3">
    <source>
        <dbReference type="SAM" id="SignalP"/>
    </source>
</evidence>
<dbReference type="eggNOG" id="KOG3017">
    <property type="taxonomic scope" value="Eukaryota"/>
</dbReference>
<dbReference type="HOGENOM" id="CLU_035730_7_2_1"/>
<dbReference type="Pfam" id="PF00188">
    <property type="entry name" value="CAP"/>
    <property type="match status" value="1"/>
</dbReference>
<dbReference type="PRINTS" id="PR00837">
    <property type="entry name" value="V5TPXLIKE"/>
</dbReference>
<accession>D6W9F1</accession>
<sequence length="184" mass="21461">MSKLLLLLILLCVCDSICPKKKVLDKKLNSGQRKESVWIHNKLRQLIKKGQIRQQPRAVKMNNLKWDKELAKKAQKIANTCKFAHVEVQDKRFSVGQNLYLWSSTAPEKGFNATSAVYSWFNEHKLYKYPGYSKESGHYTQVIWADTKYVGCGYTYYKTKKEKFKYHKLFVCNYGPAYVGFLQG</sequence>
<dbReference type="EMBL" id="KQ971312">
    <property type="protein sequence ID" value="EEZ98166.1"/>
    <property type="molecule type" value="Genomic_DNA"/>
</dbReference>
<reference evidence="5 6" key="2">
    <citation type="journal article" date="2010" name="Nucleic Acids Res.">
        <title>BeetleBase in 2010: revisions to provide comprehensive genomic information for Tribolium castaneum.</title>
        <authorList>
            <person name="Kim H.S."/>
            <person name="Murphy T."/>
            <person name="Xia J."/>
            <person name="Caragea D."/>
            <person name="Park Y."/>
            <person name="Beeman R.W."/>
            <person name="Lorenzen M.D."/>
            <person name="Butcher S."/>
            <person name="Manak J.R."/>
            <person name="Brown S.J."/>
        </authorList>
    </citation>
    <scope>GENOME REANNOTATION</scope>
    <source>
        <strain evidence="5 6">Georgia GA2</strain>
    </source>
</reference>
<name>D6W9F1_TRICA</name>
<comment type="subcellular location">
    <subcellularLocation>
        <location evidence="1">Secreted</location>
    </subcellularLocation>
</comment>
<reference evidence="5 6" key="1">
    <citation type="journal article" date="2008" name="Nature">
        <title>The genome of the model beetle and pest Tribolium castaneum.</title>
        <authorList>
            <consortium name="Tribolium Genome Sequencing Consortium"/>
            <person name="Richards S."/>
            <person name="Gibbs R.A."/>
            <person name="Weinstock G.M."/>
            <person name="Brown S.J."/>
            <person name="Denell R."/>
            <person name="Beeman R.W."/>
            <person name="Gibbs R."/>
            <person name="Beeman R.W."/>
            <person name="Brown S.J."/>
            <person name="Bucher G."/>
            <person name="Friedrich M."/>
            <person name="Grimmelikhuijzen C.J."/>
            <person name="Klingler M."/>
            <person name="Lorenzen M."/>
            <person name="Richards S."/>
            <person name="Roth S."/>
            <person name="Schroder R."/>
            <person name="Tautz D."/>
            <person name="Zdobnov E.M."/>
            <person name="Muzny D."/>
            <person name="Gibbs R.A."/>
            <person name="Weinstock G.M."/>
            <person name="Attaway T."/>
            <person name="Bell S."/>
            <person name="Buhay C.J."/>
            <person name="Chandrabose M.N."/>
            <person name="Chavez D."/>
            <person name="Clerk-Blankenburg K.P."/>
            <person name="Cree A."/>
            <person name="Dao M."/>
            <person name="Davis C."/>
            <person name="Chacko J."/>
            <person name="Dinh H."/>
            <person name="Dugan-Rocha S."/>
            <person name="Fowler G."/>
            <person name="Garner T.T."/>
            <person name="Garnes J."/>
            <person name="Gnirke A."/>
            <person name="Hawes A."/>
            <person name="Hernandez J."/>
            <person name="Hines S."/>
            <person name="Holder M."/>
            <person name="Hume J."/>
            <person name="Jhangiani S.N."/>
            <person name="Joshi V."/>
            <person name="Khan Z.M."/>
            <person name="Jackson L."/>
            <person name="Kovar C."/>
            <person name="Kowis A."/>
            <person name="Lee S."/>
            <person name="Lewis L.R."/>
            <person name="Margolis J."/>
            <person name="Morgan M."/>
            <person name="Nazareth L.V."/>
            <person name="Nguyen N."/>
            <person name="Okwuonu G."/>
            <person name="Parker D."/>
            <person name="Richards S."/>
            <person name="Ruiz S.J."/>
            <person name="Santibanez J."/>
            <person name="Savard J."/>
            <person name="Scherer S.E."/>
            <person name="Schneider B."/>
            <person name="Sodergren E."/>
            <person name="Tautz D."/>
            <person name="Vattahil S."/>
            <person name="Villasana D."/>
            <person name="White C.S."/>
            <person name="Wright R."/>
            <person name="Park Y."/>
            <person name="Beeman R.W."/>
            <person name="Lord J."/>
            <person name="Oppert B."/>
            <person name="Lorenzen M."/>
            <person name="Brown S."/>
            <person name="Wang L."/>
            <person name="Savard J."/>
            <person name="Tautz D."/>
            <person name="Richards S."/>
            <person name="Weinstock G."/>
            <person name="Gibbs R.A."/>
            <person name="Liu Y."/>
            <person name="Worley K."/>
            <person name="Weinstock G."/>
            <person name="Elsik C.G."/>
            <person name="Reese J.T."/>
            <person name="Elhaik E."/>
            <person name="Landan G."/>
            <person name="Graur D."/>
            <person name="Arensburger P."/>
            <person name="Atkinson P."/>
            <person name="Beeman R.W."/>
            <person name="Beidler J."/>
            <person name="Brown S.J."/>
            <person name="Demuth J.P."/>
            <person name="Drury D.W."/>
            <person name="Du Y.Z."/>
            <person name="Fujiwara H."/>
            <person name="Lorenzen M."/>
            <person name="Maselli V."/>
            <person name="Osanai M."/>
            <person name="Park Y."/>
            <person name="Robertson H.M."/>
            <person name="Tu Z."/>
            <person name="Wang J.J."/>
            <person name="Wang S."/>
            <person name="Richards S."/>
            <person name="Song H."/>
            <person name="Zhang L."/>
            <person name="Sodergren E."/>
            <person name="Werner D."/>
            <person name="Stanke M."/>
            <person name="Morgenstern B."/>
            <person name="Solovyev V."/>
            <person name="Kosarev P."/>
            <person name="Brown G."/>
            <person name="Chen H.C."/>
            <person name="Ermolaeva O."/>
            <person name="Hlavina W."/>
            <person name="Kapustin Y."/>
            <person name="Kiryutin B."/>
            <person name="Kitts P."/>
            <person name="Maglott D."/>
            <person name="Pruitt K."/>
            <person name="Sapojnikov V."/>
            <person name="Souvorov A."/>
            <person name="Mackey A.J."/>
            <person name="Waterhouse R.M."/>
            <person name="Wyder S."/>
            <person name="Zdobnov E.M."/>
            <person name="Zdobnov E.M."/>
            <person name="Wyder S."/>
            <person name="Kriventseva E.V."/>
            <person name="Kadowaki T."/>
            <person name="Bork P."/>
            <person name="Aranda M."/>
            <person name="Bao R."/>
            <person name="Beermann A."/>
            <person name="Berns N."/>
            <person name="Bolognesi R."/>
            <person name="Bonneton F."/>
            <person name="Bopp D."/>
            <person name="Brown S.J."/>
            <person name="Bucher G."/>
            <person name="Butts T."/>
            <person name="Chaumot A."/>
            <person name="Denell R.E."/>
            <person name="Ferrier D.E."/>
            <person name="Friedrich M."/>
            <person name="Gordon C.M."/>
            <person name="Jindra M."/>
            <person name="Klingler M."/>
            <person name="Lan Q."/>
            <person name="Lattorff H.M."/>
            <person name="Laudet V."/>
            <person name="von Levetsow C."/>
            <person name="Liu Z."/>
            <person name="Lutz R."/>
            <person name="Lynch J.A."/>
            <person name="da Fonseca R.N."/>
            <person name="Posnien N."/>
            <person name="Reuter R."/>
            <person name="Roth S."/>
            <person name="Savard J."/>
            <person name="Schinko J.B."/>
            <person name="Schmitt C."/>
            <person name="Schoppmeier M."/>
            <person name="Schroder R."/>
            <person name="Shippy T.D."/>
            <person name="Simonnet F."/>
            <person name="Marques-Souza H."/>
            <person name="Tautz D."/>
            <person name="Tomoyasu Y."/>
            <person name="Trauner J."/>
            <person name="Van der Zee M."/>
            <person name="Vervoort M."/>
            <person name="Wittkopp N."/>
            <person name="Wimmer E.A."/>
            <person name="Yang X."/>
            <person name="Jones A.K."/>
            <person name="Sattelle D.B."/>
            <person name="Ebert P.R."/>
            <person name="Nelson D."/>
            <person name="Scott J.G."/>
            <person name="Beeman R.W."/>
            <person name="Muthukrishnan S."/>
            <person name="Kramer K.J."/>
            <person name="Arakane Y."/>
            <person name="Beeman R.W."/>
            <person name="Zhu Q."/>
            <person name="Hogenkamp D."/>
            <person name="Dixit R."/>
            <person name="Oppert B."/>
            <person name="Jiang H."/>
            <person name="Zou Z."/>
            <person name="Marshall J."/>
            <person name="Elpidina E."/>
            <person name="Vinokurov K."/>
            <person name="Oppert C."/>
            <person name="Zou Z."/>
            <person name="Evans J."/>
            <person name="Lu Z."/>
            <person name="Zhao P."/>
            <person name="Sumathipala N."/>
            <person name="Altincicek B."/>
            <person name="Vilcinskas A."/>
            <person name="Williams M."/>
            <person name="Hultmark D."/>
            <person name="Hetru C."/>
            <person name="Jiang H."/>
            <person name="Grimmelikhuijzen C.J."/>
            <person name="Hauser F."/>
            <person name="Cazzamali G."/>
            <person name="Williamson M."/>
            <person name="Park Y."/>
            <person name="Li B."/>
            <person name="Tanaka Y."/>
            <person name="Predel R."/>
            <person name="Neupert S."/>
            <person name="Schachtner J."/>
            <person name="Verleyen P."/>
            <person name="Raible F."/>
            <person name="Bork P."/>
            <person name="Friedrich M."/>
            <person name="Walden K.K."/>
            <person name="Robertson H.M."/>
            <person name="Angeli S."/>
            <person name="Foret S."/>
            <person name="Bucher G."/>
            <person name="Schuetz S."/>
            <person name="Maleszka R."/>
            <person name="Wimmer E.A."/>
            <person name="Beeman R.W."/>
            <person name="Lorenzen M."/>
            <person name="Tomoyasu Y."/>
            <person name="Miller S.C."/>
            <person name="Grossmann D."/>
            <person name="Bucher G."/>
        </authorList>
    </citation>
    <scope>NUCLEOTIDE SEQUENCE [LARGE SCALE GENOMIC DNA]</scope>
    <source>
        <strain evidence="5 6">Georgia GA2</strain>
    </source>
</reference>
<evidence type="ECO:0000259" key="4">
    <source>
        <dbReference type="SMART" id="SM00198"/>
    </source>
</evidence>
<dbReference type="PhylomeDB" id="D6W9F1"/>